<dbReference type="RefSeq" id="WP_311501564.1">
    <property type="nucleotide sequence ID" value="NZ_JAVRHK010000001.1"/>
</dbReference>
<evidence type="ECO:0000313" key="1">
    <source>
        <dbReference type="EMBL" id="MDT0675120.1"/>
    </source>
</evidence>
<evidence type="ECO:0008006" key="3">
    <source>
        <dbReference type="Google" id="ProtNLM"/>
    </source>
</evidence>
<keyword evidence="2" id="KW-1185">Reference proteome</keyword>
<gene>
    <name evidence="1" type="ORF">RM539_00800</name>
</gene>
<accession>A0ABU3D0Q4</accession>
<dbReference type="EMBL" id="JAVRHK010000001">
    <property type="protein sequence ID" value="MDT0675120.1"/>
    <property type="molecule type" value="Genomic_DNA"/>
</dbReference>
<organism evidence="1 2">
    <name type="scientific">Autumnicola musiva</name>
    <dbReference type="NCBI Taxonomy" id="3075589"/>
    <lineage>
        <taxon>Bacteria</taxon>
        <taxon>Pseudomonadati</taxon>
        <taxon>Bacteroidota</taxon>
        <taxon>Flavobacteriia</taxon>
        <taxon>Flavobacteriales</taxon>
        <taxon>Flavobacteriaceae</taxon>
        <taxon>Autumnicola</taxon>
    </lineage>
</organism>
<proteinExistence type="predicted"/>
<reference evidence="1 2" key="1">
    <citation type="submission" date="2023-09" db="EMBL/GenBank/DDBJ databases">
        <authorList>
            <person name="Rey-Velasco X."/>
        </authorList>
    </citation>
    <scope>NUCLEOTIDE SEQUENCE [LARGE SCALE GENOMIC DNA]</scope>
    <source>
        <strain evidence="1 2">F117</strain>
    </source>
</reference>
<dbReference type="PROSITE" id="PS51257">
    <property type="entry name" value="PROKAR_LIPOPROTEIN"/>
    <property type="match status" value="1"/>
</dbReference>
<evidence type="ECO:0000313" key="2">
    <source>
        <dbReference type="Proteomes" id="UP001262582"/>
    </source>
</evidence>
<sequence length="233" mass="27627">MREKSLFPLLTLLLIIISCESAYDKEDRYIKDLDNRFNTSLNSEIKNKLRKIDDGDRFHHLAYQKQILPLDGSSVITARLSLDENAQDVFEMDHFLNKELLSHSYQVSLDVNQSDFLVFQTLSLEEAGAYYDEKGEFSKTAYITYQSYYLLDLQNSQIYFITQHKSGEPKERIVESKYRPDDGVTDRWNDEDFLEFLISQGYYQKQAEENIQKRFYSEEYINFIQSNNYIKDI</sequence>
<comment type="caution">
    <text evidence="1">The sequence shown here is derived from an EMBL/GenBank/DDBJ whole genome shotgun (WGS) entry which is preliminary data.</text>
</comment>
<dbReference type="Proteomes" id="UP001262582">
    <property type="component" value="Unassembled WGS sequence"/>
</dbReference>
<protein>
    <recommendedName>
        <fullName evidence="3">Lipoprotein</fullName>
    </recommendedName>
</protein>
<name>A0ABU3D0Q4_9FLAO</name>